<dbReference type="Gene3D" id="1.25.10.10">
    <property type="entry name" value="Leucine-rich Repeat Variant"/>
    <property type="match status" value="1"/>
</dbReference>
<evidence type="ECO:0000313" key="3">
    <source>
        <dbReference type="EMBL" id="ABB57577.1"/>
    </source>
</evidence>
<dbReference type="GO" id="GO:0030089">
    <property type="term" value="C:phycobilisome"/>
    <property type="evidence" value="ECO:0007669"/>
    <property type="project" value="UniProtKB-KW"/>
</dbReference>
<accession>Q31MZ2</accession>
<protein>
    <submittedName>
        <fullName evidence="3">Uncharacterized protein</fullName>
    </submittedName>
</protein>
<keyword evidence="1" id="KW-0042">Antenna complex</keyword>
<dbReference type="eggNOG" id="COG1413">
    <property type="taxonomic scope" value="Bacteria"/>
</dbReference>
<dbReference type="Proteomes" id="UP000889800">
    <property type="component" value="Chromosome"/>
</dbReference>
<dbReference type="RefSeq" id="WP_011378076.1">
    <property type="nucleotide sequence ID" value="NC_007604.1"/>
</dbReference>
<dbReference type="BioCyc" id="SYNEL:SYNPCC7942_1547-MONOMER"/>
<gene>
    <name evidence="3" type="ordered locus">Synpcc7942_1547</name>
</gene>
<dbReference type="GeneID" id="72430422"/>
<keyword evidence="4" id="KW-1185">Reference proteome</keyword>
<dbReference type="AlphaFoldDB" id="Q31MZ2"/>
<dbReference type="PaxDb" id="1140-Synpcc7942_1547"/>
<name>Q31MZ2_SYNE7</name>
<organism evidence="3 4">
    <name type="scientific">Synechococcus elongatus (strain ATCC 33912 / PCC 7942 / FACHB-805)</name>
    <name type="common">Anacystis nidulans R2</name>
    <dbReference type="NCBI Taxonomy" id="1140"/>
    <lineage>
        <taxon>Bacteria</taxon>
        <taxon>Bacillati</taxon>
        <taxon>Cyanobacteriota</taxon>
        <taxon>Cyanophyceae</taxon>
        <taxon>Synechococcales</taxon>
        <taxon>Synechococcaceae</taxon>
        <taxon>Synechococcus</taxon>
    </lineage>
</organism>
<evidence type="ECO:0000256" key="1">
    <source>
        <dbReference type="ARBA" id="ARBA00022549"/>
    </source>
</evidence>
<dbReference type="EMBL" id="CP000100">
    <property type="protein sequence ID" value="ABB57577.1"/>
    <property type="molecule type" value="Genomic_DNA"/>
</dbReference>
<dbReference type="InterPro" id="IPR016024">
    <property type="entry name" value="ARM-type_fold"/>
</dbReference>
<evidence type="ECO:0000256" key="2">
    <source>
        <dbReference type="ARBA" id="ARBA00022738"/>
    </source>
</evidence>
<dbReference type="InterPro" id="IPR011989">
    <property type="entry name" value="ARM-like"/>
</dbReference>
<keyword evidence="2" id="KW-0605">Phycobilisome</keyword>
<evidence type="ECO:0000313" key="4">
    <source>
        <dbReference type="Proteomes" id="UP000889800"/>
    </source>
</evidence>
<dbReference type="OrthoDB" id="453863at2"/>
<dbReference type="KEGG" id="syf:Synpcc7942_1547"/>
<dbReference type="HOGENOM" id="CLU_1980474_0_0_3"/>
<dbReference type="SUPFAM" id="SSF48371">
    <property type="entry name" value="ARM repeat"/>
    <property type="match status" value="1"/>
</dbReference>
<reference evidence="4" key="1">
    <citation type="submission" date="2005-08" db="EMBL/GenBank/DDBJ databases">
        <title>Complete sequence of chromosome 1 of Synechococcus elongatus PCC 7942.</title>
        <authorList>
            <consortium name="US DOE Joint Genome Institute"/>
            <person name="Copeland A."/>
            <person name="Lucas S."/>
            <person name="Lapidus A."/>
            <person name="Barry K."/>
            <person name="Detter J.C."/>
            <person name="Glavina T."/>
            <person name="Hammon N."/>
            <person name="Israni S."/>
            <person name="Pitluck S."/>
            <person name="Schmutz J."/>
            <person name="Larimer F."/>
            <person name="Land M."/>
            <person name="Kyrpides N."/>
            <person name="Lykidis A."/>
            <person name="Richardson P."/>
        </authorList>
    </citation>
    <scope>NUCLEOTIDE SEQUENCE [LARGE SCALE GENOMIC DNA]</scope>
    <source>
        <strain evidence="4">ATCC 33912 / PCC 7942 / FACHB-805</strain>
    </source>
</reference>
<sequence>MIIAMHQSKLNEEALILEAERKTTSLGRLTELAQSRLVSVRASVAGNIQTPVAVLESLSADHDYVVHCAVAENRKTPIIVLKKLAFDANQWVRNEVRENPNTPIEIKESIDVHGIDDFNLNNNENE</sequence>
<proteinExistence type="predicted"/>